<name>A0A5M9MQ35_9EURO</name>
<organism evidence="2 3">
    <name type="scientific">Aspergillus tanneri</name>
    <dbReference type="NCBI Taxonomy" id="1220188"/>
    <lineage>
        <taxon>Eukaryota</taxon>
        <taxon>Fungi</taxon>
        <taxon>Dikarya</taxon>
        <taxon>Ascomycota</taxon>
        <taxon>Pezizomycotina</taxon>
        <taxon>Eurotiomycetes</taxon>
        <taxon>Eurotiomycetidae</taxon>
        <taxon>Eurotiales</taxon>
        <taxon>Aspergillaceae</taxon>
        <taxon>Aspergillus</taxon>
        <taxon>Aspergillus subgen. Circumdati</taxon>
    </lineage>
</organism>
<reference evidence="2 3" key="1">
    <citation type="submission" date="2019-08" db="EMBL/GenBank/DDBJ databases">
        <title>The genome sequence of a newly discovered highly antifungal drug resistant Aspergillus species, Aspergillus tanneri NIH 1004.</title>
        <authorList>
            <person name="Mounaud S."/>
            <person name="Singh I."/>
            <person name="Joardar V."/>
            <person name="Pakala S."/>
            <person name="Pakala S."/>
            <person name="Venepally P."/>
            <person name="Chung J.K."/>
            <person name="Losada L."/>
            <person name="Nierman W.C."/>
        </authorList>
    </citation>
    <scope>NUCLEOTIDE SEQUENCE [LARGE SCALE GENOMIC DNA]</scope>
    <source>
        <strain evidence="2 3">NIH1004</strain>
    </source>
</reference>
<feature type="compositionally biased region" description="Basic residues" evidence="1">
    <location>
        <begin position="111"/>
        <end position="122"/>
    </location>
</feature>
<gene>
    <name evidence="2" type="ORF">ATNIH1004_005746</name>
</gene>
<proteinExistence type="predicted"/>
<feature type="region of interest" description="Disordered" evidence="1">
    <location>
        <begin position="636"/>
        <end position="660"/>
    </location>
</feature>
<dbReference type="OrthoDB" id="2992173at2759"/>
<dbReference type="Proteomes" id="UP000324241">
    <property type="component" value="Unassembled WGS sequence"/>
</dbReference>
<dbReference type="VEuPathDB" id="FungiDB:EYZ11_008792"/>
<evidence type="ECO:0000313" key="3">
    <source>
        <dbReference type="Proteomes" id="UP000324241"/>
    </source>
</evidence>
<dbReference type="RefSeq" id="XP_033426424.1">
    <property type="nucleotide sequence ID" value="XM_033570392.1"/>
</dbReference>
<accession>A0A5M9MQ35</accession>
<evidence type="ECO:0000256" key="1">
    <source>
        <dbReference type="SAM" id="MobiDB-lite"/>
    </source>
</evidence>
<protein>
    <submittedName>
        <fullName evidence="2">Uncharacterized protein</fullName>
    </submittedName>
</protein>
<evidence type="ECO:0000313" key="2">
    <source>
        <dbReference type="EMBL" id="KAA8647063.1"/>
    </source>
</evidence>
<comment type="caution">
    <text evidence="2">The sequence shown here is derived from an EMBL/GenBank/DDBJ whole genome shotgun (WGS) entry which is preliminary data.</text>
</comment>
<dbReference type="EMBL" id="QUQM01000004">
    <property type="protein sequence ID" value="KAA8647063.1"/>
    <property type="molecule type" value="Genomic_DNA"/>
</dbReference>
<dbReference type="GeneID" id="54328448"/>
<sequence length="1356" mass="151814">MTDSPLLVPVQLQAFVLNPAVCNTADDNNSRVIPITQPNYTFLRLDNFLIQNDVLRHADLHNSAPASLNTRMSDLGVNPAVPRRNRHGVYLHWTVPRTYRVGIASADSASAKRHQEHRRKRGLPPQDPDETPVKSNTPEYLPPPTRWIVVRRLDLDSVKPPEAQPSFKKYEAWVVESDYLWKLDDIPTEVDLEVDVSPFVVGQAGSDVDIVEQAEVFIGRRTRLQDWKDDAPHDMADITLLRSSNQLFADFQLHNANVFSILDNFQYGTTAQPQYLDSAQASYYLLGWHRTDDLDPLWDSHQEFSHQDRLNALFMALSRAGDQGAIDDWLNAKDAVRLICHGAMYQVKWDHNQKPAHVPADDFAQRLGQQEAPTISVGTTPMDAMLSYCTARKGTGEDPPSIAKLEEDLLAIDSLLHARDDGVEGQREAKDTVYNWNFKRSPGGRHYFIADDGNGRPTQPTPEGVEALKTVNEYQLLLDACSRTCQQHQWDMFSCWWKYQSDVSKRDDPDTNQKFREQTKAIAQQIADLQRRGSELQKAIDNKLGEAPLVHAKSSTLPFFYQARDPTVLVGGIDSGWPTDYLDDIAVRLAAQVVESDSLPSDLTALSSLVQKALPPQLMSAGASLLSEFFALRPGGGASGDPPAGKSYPQFHDTKDDGRWRDQWGDRQPWFPLYAEWEVEYTHVPFQYWALDEQTARLSDNKQVRYGVEVPSGNPLYEELGDPSTHDTRILSGRVLILPQPSFSLKAKVNQLFQDTAPEILDKFLPAEERKNLLDHIGELSYLSSPLTGLTDGLLTLAQGTHIKPENKTVDAQGERTNPVHAAEVVDAGFTAQNISLIEGNSALTPFASLINFPPSSYCPFKPVSHGQFRFRKFNIIDKFGQALCAVDPQPRLTGPPPLYPCISDFYEPQVVAGTNNANTVIKDEDGKCEFIQIPPQVNQNSRFNAAFVHRTADDSPAGSAYWRPVTEWENPIWGWLVINYADYGIQLFLPDGTFYREVRVGGPNGALAEPKWMPFAPDQSVPGPDTAQLDALIDRLVQPDYLRGFWYMVSQALDSLQSAPDAYGQFLSSIVGRPLALVNMGWSLELDRPPLTNQSTVTVGVPSVPDVWLLDPGPEAPHRDMVYQFRAKLGDKDREYDGLVGYFDAKPQPGPGDKGHELILDNIYTYFAPKTPMNPLKPLTRENYPAFKPYWVPPTAASPVSPQDYTDRRNQQLQVYGAILDPFTPVHMYSSFLPAQPLQLAPWTWQDAMNRMTAFFHAGPLTLTADVKPYDASRKLTTQNMKNVPPDNLALPALATGDWNWLQPYVDNGGAEAFNSYGIERKGDILKPGFQNGPYTVVEGFLQLRNPIMSDNPSD</sequence>
<feature type="region of interest" description="Disordered" evidence="1">
    <location>
        <begin position="106"/>
        <end position="139"/>
    </location>
</feature>